<protein>
    <submittedName>
        <fullName evidence="1">Oidioi.mRNA.OKI2018_I69.XSR.g14741.t1.cds</fullName>
    </submittedName>
</protein>
<dbReference type="PANTHER" id="PTHR15750">
    <property type="entry name" value="VASOHIBIN-1-LIKE ISOFORM X2"/>
    <property type="match status" value="1"/>
</dbReference>
<accession>A0ABN7SAP7</accession>
<dbReference type="EMBL" id="OU015569">
    <property type="protein sequence ID" value="CAG5096703.1"/>
    <property type="molecule type" value="Genomic_DNA"/>
</dbReference>
<gene>
    <name evidence="1" type="ORF">OKIOD_LOCUS6299</name>
</gene>
<dbReference type="Proteomes" id="UP001158576">
    <property type="component" value="Chromosome XSR"/>
</dbReference>
<proteinExistence type="predicted"/>
<organism evidence="1 2">
    <name type="scientific">Oikopleura dioica</name>
    <name type="common">Tunicate</name>
    <dbReference type="NCBI Taxonomy" id="34765"/>
    <lineage>
        <taxon>Eukaryota</taxon>
        <taxon>Metazoa</taxon>
        <taxon>Chordata</taxon>
        <taxon>Tunicata</taxon>
        <taxon>Appendicularia</taxon>
        <taxon>Copelata</taxon>
        <taxon>Oikopleuridae</taxon>
        <taxon>Oikopleura</taxon>
    </lineage>
</organism>
<evidence type="ECO:0000313" key="2">
    <source>
        <dbReference type="Proteomes" id="UP001158576"/>
    </source>
</evidence>
<evidence type="ECO:0000313" key="1">
    <source>
        <dbReference type="EMBL" id="CAG5096703.1"/>
    </source>
</evidence>
<name>A0ABN7SAP7_OIKDI</name>
<reference evidence="1 2" key="1">
    <citation type="submission" date="2021-04" db="EMBL/GenBank/DDBJ databases">
        <authorList>
            <person name="Bliznina A."/>
        </authorList>
    </citation>
    <scope>NUCLEOTIDE SEQUENCE [LARGE SCALE GENOMIC DNA]</scope>
</reference>
<dbReference type="PANTHER" id="PTHR15750:SF2">
    <property type="entry name" value="VASOHIBIN"/>
    <property type="match status" value="1"/>
</dbReference>
<dbReference type="Pfam" id="PF14822">
    <property type="entry name" value="Vasohibin"/>
    <property type="match status" value="1"/>
</dbReference>
<keyword evidence="2" id="KW-1185">Reference proteome</keyword>
<sequence length="348" mass="39977">MKKKERKSAGPRFLLNRSGVPLSEEAWDRMFTFYAKNDKQLRYKIEDKAKYNKTKYPSLPKLSALDKNAPRYAEVSLYLCNIKGYFNQLEYNHTGTQIFEISKLTGFSRLMEKAKFIIRCSMPIKCLEATVVGMYLTCFIPKLIRFPITFKSVCNGQTFYHIVLGIYYEGQLGSIGLSRRDDLADKPLIYDSLAGLIREFQRCYAGYSHKLQKVTIGGPVPTDLTSQIQVQWNRKKFTLNSKCDWNSMSRLPRTFKRDQESSSNVTFGQPRSMEALLSMIKLDTTKYAIPSSPMTIRPVTQFTPKRASRHSLVPSTSRLPAAYSKPAARVRIFNRPQLSSTTRIFRPS</sequence>
<dbReference type="InterPro" id="IPR028131">
    <property type="entry name" value="VASH1"/>
</dbReference>